<dbReference type="KEGG" id="clup:CLUP02_02019"/>
<gene>
    <name evidence="2" type="ORF">CLUP02_02019</name>
</gene>
<evidence type="ECO:0000256" key="1">
    <source>
        <dbReference type="SAM" id="MobiDB-lite"/>
    </source>
</evidence>
<name>A0A9Q8WAG0_9PEZI</name>
<evidence type="ECO:0000313" key="2">
    <source>
        <dbReference type="EMBL" id="UQC75365.1"/>
    </source>
</evidence>
<dbReference type="EMBL" id="CP019471">
    <property type="protein sequence ID" value="UQC75365.1"/>
    <property type="molecule type" value="Genomic_DNA"/>
</dbReference>
<dbReference type="RefSeq" id="XP_049137011.1">
    <property type="nucleotide sequence ID" value="XM_049281054.1"/>
</dbReference>
<evidence type="ECO:0000313" key="3">
    <source>
        <dbReference type="Proteomes" id="UP000830671"/>
    </source>
</evidence>
<accession>A0A9Q8WAG0</accession>
<protein>
    <submittedName>
        <fullName evidence="2">Uncharacterized protein</fullName>
    </submittedName>
</protein>
<organism evidence="2 3">
    <name type="scientific">Colletotrichum lupini</name>
    <dbReference type="NCBI Taxonomy" id="145971"/>
    <lineage>
        <taxon>Eukaryota</taxon>
        <taxon>Fungi</taxon>
        <taxon>Dikarya</taxon>
        <taxon>Ascomycota</taxon>
        <taxon>Pezizomycotina</taxon>
        <taxon>Sordariomycetes</taxon>
        <taxon>Hypocreomycetidae</taxon>
        <taxon>Glomerellales</taxon>
        <taxon>Glomerellaceae</taxon>
        <taxon>Colletotrichum</taxon>
        <taxon>Colletotrichum acutatum species complex</taxon>
    </lineage>
</organism>
<sequence>MKEPRYFPLVRVFDHYIQALNSLPDVLMIRRKLKSESRATQDRWHPNFYHISSAWRRLDMLSCRGISSFSYVFASPKKVDQSILNGDDFARQNLGTALMIILALWETVVVPSAEVPSRPILVSVGELDDHRPGHSDSPLPNAYVVKVEPWTGDGIDRARGSRSRHGQSEESRLQGTTAFSPAPSAKEEYLRELGLRRKLSFCLFLPIQALVSLPHHDLGSWTIRDASRESGRQGFGETFIVG</sequence>
<dbReference type="Proteomes" id="UP000830671">
    <property type="component" value="Chromosome 1"/>
</dbReference>
<keyword evidence="3" id="KW-1185">Reference proteome</keyword>
<reference evidence="2" key="1">
    <citation type="journal article" date="2021" name="Mol. Plant Microbe Interact.">
        <title>Complete Genome Sequence of the Plant-Pathogenic Fungus Colletotrichum lupini.</title>
        <authorList>
            <person name="Baroncelli R."/>
            <person name="Pensec F."/>
            <person name="Da Lio D."/>
            <person name="Boufleur T."/>
            <person name="Vicente I."/>
            <person name="Sarrocco S."/>
            <person name="Picot A."/>
            <person name="Baraldi E."/>
            <person name="Sukno S."/>
            <person name="Thon M."/>
            <person name="Le Floch G."/>
        </authorList>
    </citation>
    <scope>NUCLEOTIDE SEQUENCE</scope>
    <source>
        <strain evidence="2">IMI 504893</strain>
    </source>
</reference>
<dbReference type="GeneID" id="73336064"/>
<dbReference type="AlphaFoldDB" id="A0A9Q8WAG0"/>
<feature type="region of interest" description="Disordered" evidence="1">
    <location>
        <begin position="154"/>
        <end position="180"/>
    </location>
</feature>
<proteinExistence type="predicted"/>